<dbReference type="Proteomes" id="UP000324705">
    <property type="component" value="Chromosome 2A"/>
</dbReference>
<proteinExistence type="predicted"/>
<sequence>MKVAVVGGGVSGLAAAHELLLAASGGGDGVRVTLYEQEESLGGHARTVAVDDGTGRVHLDLGFMCFNQVTYLHMMEQLEGLGVEMERSDMSFSVSTQLKGGSRGCEWGNGNGIPGLLAQKTNILKPSFWRMVREIIKFKNDALTYLEDHEHNPDLDHNETLGQFIQSHGYSPSFQEAYLIPVCTGMWSCSPQDVLSLSAFFVLSFCRNNDLLQLFRHTQLPTVKPRSQSYVNKVKGELESMGCLIKTSCRVKSVSSLDGAAGYRVLENDGSEETFDSVILGVHAPNALKLLGAEATHQELRILGACQYVQRDIYLHCDQNLMPQNPSAWSAWNFLGTTSRGFSVTYWLNQIQKIGSVRPFLVTLNPPGVPDHVLLKWNTSLPVPSVAAAKAYLQLDQIQGKRGIWFCGAYQGHGFHEDGLMAGKAAAQGLLGKKCELLLYPKQIIPSWTVAGARLAFTRFFMQYVSIGNLIFVEAGGSVFSFGKACNKCPVKSVVRVHDPLFYWKVIFPSFFCLHMHLYFFFSDWSFMHNS</sequence>
<accession>A0A9R1REK2</accession>
<dbReference type="Gene3D" id="1.10.405.20">
    <property type="match status" value="1"/>
</dbReference>
<keyword evidence="1" id="KW-0812">Transmembrane</keyword>
<dbReference type="InterPro" id="IPR050464">
    <property type="entry name" value="Zeta_carotene_desat/Oxidored"/>
</dbReference>
<name>A0A9R1REK2_TRITD</name>
<dbReference type="Gene3D" id="3.30.70.1990">
    <property type="match status" value="1"/>
</dbReference>
<dbReference type="Pfam" id="PF01593">
    <property type="entry name" value="Amino_oxidase"/>
    <property type="match status" value="1"/>
</dbReference>
<protein>
    <recommendedName>
        <fullName evidence="2">Amine oxidase domain-containing protein</fullName>
    </recommendedName>
</protein>
<dbReference type="EMBL" id="LT934113">
    <property type="protein sequence ID" value="VAH38607.1"/>
    <property type="molecule type" value="Genomic_DNA"/>
</dbReference>
<dbReference type="GO" id="GO:0016491">
    <property type="term" value="F:oxidoreductase activity"/>
    <property type="evidence" value="ECO:0007669"/>
    <property type="project" value="InterPro"/>
</dbReference>
<dbReference type="Gramene" id="TRITD2Av1G283310.10">
    <property type="protein sequence ID" value="TRITD2Av1G283310.10"/>
    <property type="gene ID" value="TRITD2Av1G283310"/>
</dbReference>
<keyword evidence="4" id="KW-1185">Reference proteome</keyword>
<organism evidence="3 4">
    <name type="scientific">Triticum turgidum subsp. durum</name>
    <name type="common">Durum wheat</name>
    <name type="synonym">Triticum durum</name>
    <dbReference type="NCBI Taxonomy" id="4567"/>
    <lineage>
        <taxon>Eukaryota</taxon>
        <taxon>Viridiplantae</taxon>
        <taxon>Streptophyta</taxon>
        <taxon>Embryophyta</taxon>
        <taxon>Tracheophyta</taxon>
        <taxon>Spermatophyta</taxon>
        <taxon>Magnoliopsida</taxon>
        <taxon>Liliopsida</taxon>
        <taxon>Poales</taxon>
        <taxon>Poaceae</taxon>
        <taxon>BOP clade</taxon>
        <taxon>Pooideae</taxon>
        <taxon>Triticodae</taxon>
        <taxon>Triticeae</taxon>
        <taxon>Triticinae</taxon>
        <taxon>Triticum</taxon>
    </lineage>
</organism>
<keyword evidence="1" id="KW-1133">Transmembrane helix</keyword>
<dbReference type="AlphaFoldDB" id="A0A9R1REK2"/>
<dbReference type="PANTHER" id="PTHR42923:SF17">
    <property type="entry name" value="AMINE OXIDASE DOMAIN-CONTAINING PROTEIN"/>
    <property type="match status" value="1"/>
</dbReference>
<dbReference type="PANTHER" id="PTHR42923">
    <property type="entry name" value="PROTOPORPHYRINOGEN OXIDASE"/>
    <property type="match status" value="1"/>
</dbReference>
<evidence type="ECO:0000259" key="2">
    <source>
        <dbReference type="Pfam" id="PF01593"/>
    </source>
</evidence>
<dbReference type="InterPro" id="IPR002937">
    <property type="entry name" value="Amino_oxidase"/>
</dbReference>
<keyword evidence="1" id="KW-0472">Membrane</keyword>
<evidence type="ECO:0000313" key="4">
    <source>
        <dbReference type="Proteomes" id="UP000324705"/>
    </source>
</evidence>
<gene>
    <name evidence="3" type="ORF">TRITD_2Av1G283310</name>
</gene>
<dbReference type="Gene3D" id="3.50.50.60">
    <property type="entry name" value="FAD/NAD(P)-binding domain"/>
    <property type="match status" value="1"/>
</dbReference>
<dbReference type="InterPro" id="IPR036188">
    <property type="entry name" value="FAD/NAD-bd_sf"/>
</dbReference>
<dbReference type="SUPFAM" id="SSF51905">
    <property type="entry name" value="FAD/NAD(P)-binding domain"/>
    <property type="match status" value="1"/>
</dbReference>
<feature type="domain" description="Amine oxidase" evidence="2">
    <location>
        <begin position="10"/>
        <end position="288"/>
    </location>
</feature>
<feature type="transmembrane region" description="Helical" evidence="1">
    <location>
        <begin position="502"/>
        <end position="522"/>
    </location>
</feature>
<dbReference type="GO" id="GO:0050660">
    <property type="term" value="F:flavin adenine dinucleotide binding"/>
    <property type="evidence" value="ECO:0007669"/>
    <property type="project" value="UniProtKB-ARBA"/>
</dbReference>
<reference evidence="3 4" key="1">
    <citation type="submission" date="2017-09" db="EMBL/GenBank/DDBJ databases">
        <authorList>
            <consortium name="International Durum Wheat Genome Sequencing Consortium (IDWGSC)"/>
            <person name="Milanesi L."/>
        </authorList>
    </citation>
    <scope>NUCLEOTIDE SEQUENCE [LARGE SCALE GENOMIC DNA]</scope>
    <source>
        <strain evidence="4">cv. Svevo</strain>
    </source>
</reference>
<evidence type="ECO:0000313" key="3">
    <source>
        <dbReference type="EMBL" id="VAH38607.1"/>
    </source>
</evidence>
<evidence type="ECO:0000256" key="1">
    <source>
        <dbReference type="SAM" id="Phobius"/>
    </source>
</evidence>